<keyword evidence="2" id="KW-1185">Reference proteome</keyword>
<protein>
    <submittedName>
        <fullName evidence="1">Uncharacterized protein</fullName>
    </submittedName>
</protein>
<dbReference type="Proteomes" id="UP000298327">
    <property type="component" value="Unassembled WGS sequence"/>
</dbReference>
<comment type="caution">
    <text evidence="1">The sequence shown here is derived from an EMBL/GenBank/DDBJ whole genome shotgun (WGS) entry which is preliminary data.</text>
</comment>
<gene>
    <name evidence="1" type="ORF">EVG20_g2221</name>
</gene>
<reference evidence="1 2" key="1">
    <citation type="submission" date="2019-02" db="EMBL/GenBank/DDBJ databases">
        <title>Genome sequencing of the rare red list fungi Dentipellis fragilis.</title>
        <authorList>
            <person name="Buettner E."/>
            <person name="Kellner H."/>
        </authorList>
    </citation>
    <scope>NUCLEOTIDE SEQUENCE [LARGE SCALE GENOMIC DNA]</scope>
    <source>
        <strain evidence="1 2">DSM 105465</strain>
    </source>
</reference>
<accession>A0A4Y9Z9H5</accession>
<evidence type="ECO:0000313" key="2">
    <source>
        <dbReference type="Proteomes" id="UP000298327"/>
    </source>
</evidence>
<dbReference type="EMBL" id="SEOQ01000082">
    <property type="protein sequence ID" value="TFY70790.1"/>
    <property type="molecule type" value="Genomic_DNA"/>
</dbReference>
<dbReference type="AlphaFoldDB" id="A0A4Y9Z9H5"/>
<proteinExistence type="predicted"/>
<evidence type="ECO:0000313" key="1">
    <source>
        <dbReference type="EMBL" id="TFY70790.1"/>
    </source>
</evidence>
<organism evidence="1 2">
    <name type="scientific">Dentipellis fragilis</name>
    <dbReference type="NCBI Taxonomy" id="205917"/>
    <lineage>
        <taxon>Eukaryota</taxon>
        <taxon>Fungi</taxon>
        <taxon>Dikarya</taxon>
        <taxon>Basidiomycota</taxon>
        <taxon>Agaricomycotina</taxon>
        <taxon>Agaricomycetes</taxon>
        <taxon>Russulales</taxon>
        <taxon>Hericiaceae</taxon>
        <taxon>Dentipellis</taxon>
    </lineage>
</organism>
<name>A0A4Y9Z9H5_9AGAM</name>
<sequence>MIRVLEDPSALDVAAEAVALVSRAQELTQRTGTDDPESIAKAWFKFTPHEPWVYRKELNEFAQPGTEWHFPDWEIEIWDRKVDLRAEWRALVSSGEAEEWVRGVGEGGSAGVGGIV</sequence>
<dbReference type="OrthoDB" id="66881at2759"/>